<dbReference type="Pfam" id="PF03008">
    <property type="entry name" value="DUF234"/>
    <property type="match status" value="1"/>
</dbReference>
<evidence type="ECO:0000259" key="1">
    <source>
        <dbReference type="Pfam" id="PF01637"/>
    </source>
</evidence>
<dbReference type="OrthoDB" id="132045at2157"/>
<dbReference type="PANTHER" id="PTHR34704">
    <property type="entry name" value="ATPASE"/>
    <property type="match status" value="1"/>
</dbReference>
<proteinExistence type="predicted"/>
<dbReference type="Proteomes" id="UP000250134">
    <property type="component" value="Chromosome"/>
</dbReference>
<dbReference type="EMBL" id="CP014855">
    <property type="protein sequence ID" value="ASJ00026.1"/>
    <property type="molecule type" value="Genomic_DNA"/>
</dbReference>
<feature type="domain" description="DUF234" evidence="2">
    <location>
        <begin position="322"/>
        <end position="415"/>
    </location>
</feature>
<dbReference type="PANTHER" id="PTHR34704:SF2">
    <property type="entry name" value="ATPASE"/>
    <property type="match status" value="1"/>
</dbReference>
<reference evidence="3 4" key="1">
    <citation type="submission" date="2016-03" db="EMBL/GenBank/DDBJ databases">
        <title>Complete genome sequence of Thermococcus gorgonarius.</title>
        <authorList>
            <person name="Oger P.M."/>
        </authorList>
    </citation>
    <scope>NUCLEOTIDE SEQUENCE [LARGE SCALE GENOMIC DNA]</scope>
    <source>
        <strain evidence="3 4">W-12</strain>
    </source>
</reference>
<dbReference type="GO" id="GO:0005524">
    <property type="term" value="F:ATP binding"/>
    <property type="evidence" value="ECO:0007669"/>
    <property type="project" value="InterPro"/>
</dbReference>
<name>A0A2Z2M4B6_THEGO</name>
<evidence type="ECO:0000259" key="2">
    <source>
        <dbReference type="Pfam" id="PF03008"/>
    </source>
</evidence>
<protein>
    <submittedName>
        <fullName evidence="3">ATPase</fullName>
    </submittedName>
</protein>
<evidence type="ECO:0000313" key="4">
    <source>
        <dbReference type="Proteomes" id="UP000250134"/>
    </source>
</evidence>
<keyword evidence="4" id="KW-1185">Reference proteome</keyword>
<feature type="domain" description="ATPase" evidence="1">
    <location>
        <begin position="2"/>
        <end position="210"/>
    </location>
</feature>
<evidence type="ECO:0000313" key="3">
    <source>
        <dbReference type="EMBL" id="ASJ00026.1"/>
    </source>
</evidence>
<dbReference type="SUPFAM" id="SSF52540">
    <property type="entry name" value="P-loop containing nucleoside triphosphate hydrolases"/>
    <property type="match status" value="1"/>
</dbReference>
<dbReference type="Pfam" id="PF01637">
    <property type="entry name" value="ATPase_2"/>
    <property type="match status" value="1"/>
</dbReference>
<dbReference type="GeneID" id="33330935"/>
<organism evidence="3 4">
    <name type="scientific">Thermococcus gorgonarius</name>
    <dbReference type="NCBI Taxonomy" id="71997"/>
    <lineage>
        <taxon>Archaea</taxon>
        <taxon>Methanobacteriati</taxon>
        <taxon>Methanobacteriota</taxon>
        <taxon>Thermococci</taxon>
        <taxon>Thermococcales</taxon>
        <taxon>Thermococcaceae</taxon>
        <taxon>Thermococcus</taxon>
    </lineage>
</organism>
<gene>
    <name evidence="3" type="ORF">A3K92_00265</name>
</gene>
<dbReference type="InterPro" id="IPR004256">
    <property type="entry name" value="DUF234"/>
</dbReference>
<dbReference type="RefSeq" id="WP_088884370.1">
    <property type="nucleotide sequence ID" value="NZ_CP014855.1"/>
</dbReference>
<dbReference type="InterPro" id="IPR011579">
    <property type="entry name" value="ATPase_dom"/>
</dbReference>
<sequence length="464" mass="55027">MFYDRERELEKLEEVHSRAGSSFTVIYGRRRVGKTALARQFLKGKPGVYFFVGEKDEALLLEEFEEEVKRALSGYLPAYLKPKFSSVEELMEFLLDFSKEQKLVIVFDEFQNFRSVKPSFFSPLQRLWDTKKDSSNVTLLAIGSYVGMIKRIFMDRKEPLFGRVDEWMKLKPFDFWEAYGFVKGFINVPPKDFVELYSVLGGMPRYLLYLRHYYGGDVIETIEKLFLDEFAPLREEGLNVLKLEFGRYYRSYFSILEAVSLGHVTPKEISDRTGLKILTVGKYLSELTNHYEYLKREVPATEDPRKTRKVAYSIRDEFFNFWFRFVYHNYQHLEEGDIENVRSDLERNFPAFVGREYERIAREFVRRIDLGFRPIRVGRWWHRGEEIDVVAYNRDNVALFEVKWKDLSLKDARKILRDLERKGSLLPLRGKRLLGLIARGIEGKEELKEEGFLVFDLKDVLFLR</sequence>
<accession>A0A2Z2M4B6</accession>
<dbReference type="KEGG" id="tgg:A3K92_00265"/>
<dbReference type="AlphaFoldDB" id="A0A2Z2M4B6"/>
<dbReference type="Gene3D" id="3.40.50.300">
    <property type="entry name" value="P-loop containing nucleotide triphosphate hydrolases"/>
    <property type="match status" value="1"/>
</dbReference>
<dbReference type="InterPro" id="IPR027417">
    <property type="entry name" value="P-loop_NTPase"/>
</dbReference>